<protein>
    <submittedName>
        <fullName evidence="1">Uncharacterized protein</fullName>
    </submittedName>
</protein>
<organism evidence="1 2">
    <name type="scientific">Streptomyces cavourensis</name>
    <dbReference type="NCBI Taxonomy" id="67258"/>
    <lineage>
        <taxon>Bacteria</taxon>
        <taxon>Bacillati</taxon>
        <taxon>Actinomycetota</taxon>
        <taxon>Actinomycetes</taxon>
        <taxon>Kitasatosporales</taxon>
        <taxon>Streptomycetaceae</taxon>
        <taxon>Streptomyces</taxon>
    </lineage>
</organism>
<evidence type="ECO:0000313" key="1">
    <source>
        <dbReference type="EMBL" id="UTR80322.1"/>
    </source>
</evidence>
<sequence>MAYPFGCEGPLSASEPESCKLFRSLDVVKNEHFAVVPSEDTLAPPSPARTR</sequence>
<proteinExistence type="predicted"/>
<keyword evidence="2" id="KW-1185">Reference proteome</keyword>
<evidence type="ECO:0000313" key="2">
    <source>
        <dbReference type="Proteomes" id="UP001058236"/>
    </source>
</evidence>
<name>A0ABY5F9E5_9ACTN</name>
<dbReference type="EMBL" id="CP101397">
    <property type="protein sequence ID" value="UTR80322.1"/>
    <property type="molecule type" value="Genomic_DNA"/>
</dbReference>
<reference evidence="1" key="1">
    <citation type="submission" date="2022-07" db="EMBL/GenBank/DDBJ databases">
        <title>Genomic of Streptomyces cavourensis F2.</title>
        <authorList>
            <person name="Hu S."/>
            <person name="Liang W."/>
        </authorList>
    </citation>
    <scope>NUCLEOTIDE SEQUENCE</scope>
    <source>
        <strain evidence="1">F2</strain>
    </source>
</reference>
<dbReference type="RefSeq" id="WP_229866138.1">
    <property type="nucleotide sequence ID" value="NZ_BMSP01000017.1"/>
</dbReference>
<accession>A0ABY5F9E5</accession>
<dbReference type="Proteomes" id="UP001058236">
    <property type="component" value="Chromosome"/>
</dbReference>
<dbReference type="GeneID" id="97762827"/>
<gene>
    <name evidence="1" type="ORF">NLU04_18485</name>
</gene>